<evidence type="ECO:0000256" key="3">
    <source>
        <dbReference type="ARBA" id="ARBA00022989"/>
    </source>
</evidence>
<feature type="transmembrane region" description="Helical" evidence="5">
    <location>
        <begin position="99"/>
        <end position="119"/>
    </location>
</feature>
<keyword evidence="4 5" id="KW-0472">Membrane</keyword>
<keyword evidence="3 5" id="KW-1133">Transmembrane helix</keyword>
<dbReference type="NCBIfam" id="NF041679">
    <property type="entry name" value="IMP_arch_presen"/>
    <property type="match status" value="1"/>
</dbReference>
<evidence type="ECO:0000256" key="4">
    <source>
        <dbReference type="ARBA" id="ARBA00023136"/>
    </source>
</evidence>
<feature type="transmembrane region" description="Helical" evidence="5">
    <location>
        <begin position="242"/>
        <end position="267"/>
    </location>
</feature>
<dbReference type="GeneID" id="85230006"/>
<evidence type="ECO:0000256" key="5">
    <source>
        <dbReference type="SAM" id="Phobius"/>
    </source>
</evidence>
<feature type="transmembrane region" description="Helical" evidence="5">
    <location>
        <begin position="148"/>
        <end position="167"/>
    </location>
</feature>
<dbReference type="AlphaFoldDB" id="A0AA97FE44"/>
<dbReference type="Pfam" id="PF06550">
    <property type="entry name" value="SPP"/>
    <property type="match status" value="1"/>
</dbReference>
<evidence type="ECO:0008006" key="8">
    <source>
        <dbReference type="Google" id="ProtNLM"/>
    </source>
</evidence>
<keyword evidence="7" id="KW-1185">Reference proteome</keyword>
<dbReference type="SMART" id="SM00730">
    <property type="entry name" value="PSN"/>
    <property type="match status" value="1"/>
</dbReference>
<keyword evidence="2 5" id="KW-0812">Transmembrane</keyword>
<feature type="transmembrane region" description="Helical" evidence="5">
    <location>
        <begin position="72"/>
        <end position="93"/>
    </location>
</feature>
<dbReference type="InterPro" id="IPR006639">
    <property type="entry name" value="Preselin/SPP"/>
</dbReference>
<feature type="transmembrane region" description="Helical" evidence="5">
    <location>
        <begin position="279"/>
        <end position="300"/>
    </location>
</feature>
<evidence type="ECO:0000313" key="6">
    <source>
        <dbReference type="EMBL" id="WOF16549.1"/>
    </source>
</evidence>
<evidence type="ECO:0000256" key="2">
    <source>
        <dbReference type="ARBA" id="ARBA00022692"/>
    </source>
</evidence>
<name>A0AA97FE44_9EURY</name>
<dbReference type="KEGG" id="mefw:F1737_07515"/>
<dbReference type="GO" id="GO:0042500">
    <property type="term" value="F:aspartic endopeptidase activity, intramembrane cleaving"/>
    <property type="evidence" value="ECO:0007669"/>
    <property type="project" value="InterPro"/>
</dbReference>
<evidence type="ECO:0000256" key="1">
    <source>
        <dbReference type="ARBA" id="ARBA00004127"/>
    </source>
</evidence>
<accession>A0AA97FE44</accession>
<evidence type="ECO:0000313" key="7">
    <source>
        <dbReference type="Proteomes" id="UP001301797"/>
    </source>
</evidence>
<feature type="transmembrane region" description="Helical" evidence="5">
    <location>
        <begin position="47"/>
        <end position="65"/>
    </location>
</feature>
<dbReference type="RefSeq" id="WP_317135970.1">
    <property type="nucleotide sequence ID" value="NZ_CP043875.1"/>
</dbReference>
<dbReference type="InterPro" id="IPR010545">
    <property type="entry name" value="SPP"/>
</dbReference>
<dbReference type="EMBL" id="CP043875">
    <property type="protein sequence ID" value="WOF16549.1"/>
    <property type="molecule type" value="Genomic_DNA"/>
</dbReference>
<feature type="transmembrane region" description="Helical" evidence="5">
    <location>
        <begin position="7"/>
        <end position="27"/>
    </location>
</feature>
<proteinExistence type="predicted"/>
<protein>
    <recommendedName>
        <fullName evidence="8">Presenilin</fullName>
    </recommendedName>
</protein>
<dbReference type="Proteomes" id="UP001301797">
    <property type="component" value="Chromosome"/>
</dbReference>
<feature type="transmembrane region" description="Helical" evidence="5">
    <location>
        <begin position="214"/>
        <end position="236"/>
    </location>
</feature>
<sequence length="304" mass="32682">MEIKEIMPFIAMGVMMLIVQITAVLLSPVMNDAGYAAFEDPAAIENTIFFIGILLAFTAFMLILIKLKGKRLLNWIIAFSIFLVFVYIFAAIAGLFISSLIPVLAITLVLSTVSTILLYKYPEWYVIDVLGILICAGAASIFGISLEILPVILLLVLLAVYDAISVYKTKHMLTLAEGVIETKAPILVVVPKNINYSYIKQGIELDKDKSERGAYLMGMGDLIMPSILIVSAHVYLKAPLLAIGISLPVLTAIIGSIAGLGVLLYFVAKGNPQAGLPTLNGGVITGFLLGCFAAGTWGWIPGIL</sequence>
<organism evidence="6 7">
    <name type="scientific">Methanochimaera problematica</name>
    <dbReference type="NCBI Taxonomy" id="2609417"/>
    <lineage>
        <taxon>Archaea</taxon>
        <taxon>Methanobacteriati</taxon>
        <taxon>Methanobacteriota</taxon>
        <taxon>Stenosarchaea group</taxon>
        <taxon>Methanomicrobia</taxon>
        <taxon>Methanomicrobiales</taxon>
        <taxon>Methanomicrobiaceae</taxon>
        <taxon>Methanochimaera</taxon>
    </lineage>
</organism>
<reference evidence="6 7" key="1">
    <citation type="submission" date="2019-09" db="EMBL/GenBank/DDBJ databases">
        <title>The complete genome of Methanoplanus sp. FWC-SCC4.</title>
        <authorList>
            <person name="Chen S.-C."/>
            <person name="Zhou Y.-Z."/>
            <person name="Lai M.-C."/>
        </authorList>
    </citation>
    <scope>NUCLEOTIDE SEQUENCE [LARGE SCALE GENOMIC DNA]</scope>
    <source>
        <strain evidence="6 7">FWC-SCC4</strain>
    </source>
</reference>
<feature type="transmembrane region" description="Helical" evidence="5">
    <location>
        <begin position="124"/>
        <end position="142"/>
    </location>
</feature>
<comment type="subcellular location">
    <subcellularLocation>
        <location evidence="1">Endomembrane system</location>
        <topology evidence="1">Multi-pass membrane protein</topology>
    </subcellularLocation>
</comment>
<dbReference type="GO" id="GO:0016020">
    <property type="term" value="C:membrane"/>
    <property type="evidence" value="ECO:0007669"/>
    <property type="project" value="InterPro"/>
</dbReference>
<gene>
    <name evidence="6" type="ORF">F1737_07515</name>
</gene>
<dbReference type="GO" id="GO:0012505">
    <property type="term" value="C:endomembrane system"/>
    <property type="evidence" value="ECO:0007669"/>
    <property type="project" value="UniProtKB-SubCell"/>
</dbReference>